<organism evidence="6 7">
    <name type="scientific">Mucilaginibacter agri</name>
    <dbReference type="NCBI Taxonomy" id="2695265"/>
    <lineage>
        <taxon>Bacteria</taxon>
        <taxon>Pseudomonadati</taxon>
        <taxon>Bacteroidota</taxon>
        <taxon>Sphingobacteriia</taxon>
        <taxon>Sphingobacteriales</taxon>
        <taxon>Sphingobacteriaceae</taxon>
        <taxon>Mucilaginibacter</taxon>
    </lineage>
</organism>
<dbReference type="SUPFAM" id="SSF117074">
    <property type="entry name" value="Hypothetical protein PA1324"/>
    <property type="match status" value="1"/>
</dbReference>
<keyword evidence="7" id="KW-1185">Reference proteome</keyword>
<sequence>MNCFKILVFLFLLIELPTYSFSQSSGVSCSFTSDTLAIDYGQTFSNKLRFENRSSQAITLVQSTTTADVLLKLPDTVVVKPGEVLAFPVKYFGSAALLASGSDKINVSYTNLSNGEKTSASFAIKVNQANKLILSLPDPIVYLNTVTGLAHFKLYCSNRGYSKVTGRLKFTINPTGLQLVNSLSDFSIDAATDQVFEFDAKVLSNNLNFATNYNVTVECIDEHGNSLSIATLQIAEIGSNKREQAVSAGQYFNQLSNTAEVSYTTINKSYSFYSLLANGNIATNSDDHLAYNLNLNYYDKQHAFDAFDTWASYRTKHFGITAGNLMENLDYSLFGRGVKTSLFLNSHNSFDLYYVRNSYVLFSQLINQYPGASVFAGSYNFAYGGNAAKVSLLYSHNPLTGIDTRFTNGNAHIRLGANQKLDIRAGYSNEQLPTTGESHSGVAAGFLYNFRTGKWEIGLNNYYSSPYYSGLQRGTTQLDNLISFHATAHTAIFGRYELIKNSPKYMVDTLTIPGFYNNTLRYEAGLNFNYRSVNLTLHPYWFRQDINQTFSNPYFQVSSPLSSTAIRTGLDINYAIGNGQQISAITDVGYTKSDNPDLLHQKYWGVRVNANYFNKWWGMSVLAQNAPYYLSEEIAASYSGNANRYYNYSFGPNIHLSGLDNRLNISANEYLNFISYNVKRNNALSAQANYRFKKGWQISGQVFYNSYPNYVNSYSLQTRVGISKQFVRTTTPGTNTLDLKFYEDRNNNGVFDNGDAPIEGLIVSILPETSTNNADLTTITNKNGGVNYANLPKNNYAVSIVRGNGWHLSETVKVNLAHNQKLAIAMVKSGWLKGNVVPAKQEYVTTKPNLEGLKVIAVDDKNQTFSTLTNEFGEFEFALPVNNYRITLDVDHQKYSVSNPNQQLYVRQEANKEISFNLIDEAHKVIVKQF</sequence>
<evidence type="ECO:0000259" key="5">
    <source>
        <dbReference type="Pfam" id="PF17210"/>
    </source>
</evidence>
<dbReference type="EMBL" id="WWEO01000045">
    <property type="protein sequence ID" value="NCD72144.1"/>
    <property type="molecule type" value="Genomic_DNA"/>
</dbReference>
<evidence type="ECO:0000256" key="3">
    <source>
        <dbReference type="ARBA" id="ARBA00022729"/>
    </source>
</evidence>
<accession>A0A966DXC2</accession>
<dbReference type="Proteomes" id="UP000638732">
    <property type="component" value="Unassembled WGS sequence"/>
</dbReference>
<reference evidence="6" key="1">
    <citation type="submission" date="2020-01" db="EMBL/GenBank/DDBJ databases">
        <authorList>
            <person name="Seo Y.L."/>
        </authorList>
    </citation>
    <scope>NUCLEOTIDE SEQUENCE</scope>
    <source>
        <strain evidence="6">R11</strain>
    </source>
</reference>
<feature type="chain" id="PRO_5037868203" description="SD-repeat containing protein B domain-containing protein" evidence="4">
    <location>
        <begin position="23"/>
        <end position="930"/>
    </location>
</feature>
<evidence type="ECO:0000256" key="2">
    <source>
        <dbReference type="ARBA" id="ARBA00022525"/>
    </source>
</evidence>
<keyword evidence="2" id="KW-0964">Secreted</keyword>
<dbReference type="Pfam" id="PF17210">
    <property type="entry name" value="SdrD_B"/>
    <property type="match status" value="1"/>
</dbReference>
<evidence type="ECO:0000256" key="4">
    <source>
        <dbReference type="SAM" id="SignalP"/>
    </source>
</evidence>
<dbReference type="InterPro" id="IPR013783">
    <property type="entry name" value="Ig-like_fold"/>
</dbReference>
<evidence type="ECO:0000256" key="1">
    <source>
        <dbReference type="ARBA" id="ARBA00004613"/>
    </source>
</evidence>
<dbReference type="InterPro" id="IPR033764">
    <property type="entry name" value="Sdr_B"/>
</dbReference>
<dbReference type="PROSITE" id="PS51257">
    <property type="entry name" value="PROKAR_LIPOPROTEIN"/>
    <property type="match status" value="1"/>
</dbReference>
<evidence type="ECO:0000313" key="6">
    <source>
        <dbReference type="EMBL" id="NCD72144.1"/>
    </source>
</evidence>
<dbReference type="Gene3D" id="2.60.40.10">
    <property type="entry name" value="Immunoglobulins"/>
    <property type="match status" value="1"/>
</dbReference>
<dbReference type="AlphaFoldDB" id="A0A966DXC2"/>
<feature type="signal peptide" evidence="4">
    <location>
        <begin position="1"/>
        <end position="22"/>
    </location>
</feature>
<dbReference type="GO" id="GO:0005576">
    <property type="term" value="C:extracellular region"/>
    <property type="evidence" value="ECO:0007669"/>
    <property type="project" value="UniProtKB-SubCell"/>
</dbReference>
<name>A0A966DXC2_9SPHI</name>
<proteinExistence type="predicted"/>
<reference evidence="6" key="2">
    <citation type="submission" date="2020-10" db="EMBL/GenBank/DDBJ databases">
        <title>Mucilaginibacter sp. nov., isolated from soil.</title>
        <authorList>
            <person name="Jeon C.O."/>
        </authorList>
    </citation>
    <scope>NUCLEOTIDE SEQUENCE</scope>
    <source>
        <strain evidence="6">R11</strain>
    </source>
</reference>
<keyword evidence="3 4" id="KW-0732">Signal</keyword>
<comment type="caution">
    <text evidence="6">The sequence shown here is derived from an EMBL/GenBank/DDBJ whole genome shotgun (WGS) entry which is preliminary data.</text>
</comment>
<gene>
    <name evidence="6" type="ORF">GSY63_22465</name>
</gene>
<feature type="domain" description="SD-repeat containing protein B" evidence="5">
    <location>
        <begin position="742"/>
        <end position="811"/>
    </location>
</feature>
<protein>
    <recommendedName>
        <fullName evidence="5">SD-repeat containing protein B domain-containing protein</fullName>
    </recommendedName>
</protein>
<evidence type="ECO:0000313" key="7">
    <source>
        <dbReference type="Proteomes" id="UP000638732"/>
    </source>
</evidence>
<dbReference type="RefSeq" id="WP_166588103.1">
    <property type="nucleotide sequence ID" value="NZ_WWEO01000045.1"/>
</dbReference>
<comment type="subcellular location">
    <subcellularLocation>
        <location evidence="1">Secreted</location>
    </subcellularLocation>
</comment>